<sequence>MTGLLTAGELPPGFSYPEPFLRVVRLGLTNLEPWQVLDGHLLRRHRQGVGTRYPDRRLVVFARRGDNDDLACWDLDRGPGRVSVIHDFAAPGWEQRADLPGFDAWLRRAVEDLLAFE</sequence>
<accession>A0ABX8ECV2</accession>
<dbReference type="EMBL" id="CP075371">
    <property type="protein sequence ID" value="QVT78079.1"/>
    <property type="molecule type" value="Genomic_DNA"/>
</dbReference>
<evidence type="ECO:0000313" key="2">
    <source>
        <dbReference type="Proteomes" id="UP000679307"/>
    </source>
</evidence>
<evidence type="ECO:0008006" key="3">
    <source>
        <dbReference type="Google" id="ProtNLM"/>
    </source>
</evidence>
<dbReference type="Proteomes" id="UP000679307">
    <property type="component" value="Chromosome"/>
</dbReference>
<organism evidence="1 2">
    <name type="scientific">Nocardioides aquaticus</name>
    <dbReference type="NCBI Taxonomy" id="160826"/>
    <lineage>
        <taxon>Bacteria</taxon>
        <taxon>Bacillati</taxon>
        <taxon>Actinomycetota</taxon>
        <taxon>Actinomycetes</taxon>
        <taxon>Propionibacteriales</taxon>
        <taxon>Nocardioidaceae</taxon>
        <taxon>Nocardioides</taxon>
    </lineage>
</organism>
<dbReference type="RefSeq" id="WP_214057711.1">
    <property type="nucleotide sequence ID" value="NZ_BAAAHS010000037.1"/>
</dbReference>
<keyword evidence="2" id="KW-1185">Reference proteome</keyword>
<protein>
    <recommendedName>
        <fullName evidence="3">SMI1/KNR4 family protein</fullName>
    </recommendedName>
</protein>
<reference evidence="1 2" key="1">
    <citation type="submission" date="2021-05" db="EMBL/GenBank/DDBJ databases">
        <title>Complete genome of Nocardioides aquaticus KCTC 9944T isolated from meromictic and hypersaline Ekho Lake, Antarctica.</title>
        <authorList>
            <person name="Hwang K."/>
            <person name="Kim K.M."/>
            <person name="Choe H."/>
        </authorList>
    </citation>
    <scope>NUCLEOTIDE SEQUENCE [LARGE SCALE GENOMIC DNA]</scope>
    <source>
        <strain evidence="1 2">KCTC 9944</strain>
    </source>
</reference>
<name>A0ABX8ECV2_9ACTN</name>
<evidence type="ECO:0000313" key="1">
    <source>
        <dbReference type="EMBL" id="QVT78079.1"/>
    </source>
</evidence>
<gene>
    <name evidence="1" type="ORF">ENKNEFLB_00451</name>
</gene>
<proteinExistence type="predicted"/>